<dbReference type="GO" id="GO:0000155">
    <property type="term" value="F:phosphorelay sensor kinase activity"/>
    <property type="evidence" value="ECO:0007669"/>
    <property type="project" value="InterPro"/>
</dbReference>
<dbReference type="InterPro" id="IPR029016">
    <property type="entry name" value="GAF-like_dom_sf"/>
</dbReference>
<dbReference type="OrthoDB" id="9792992at2"/>
<dbReference type="PANTHER" id="PTHR34220">
    <property type="entry name" value="SENSOR HISTIDINE KINASE YPDA"/>
    <property type="match status" value="1"/>
</dbReference>
<dbReference type="SUPFAM" id="SSF55874">
    <property type="entry name" value="ATPase domain of HSP90 chaperone/DNA topoisomerase II/histidine kinase"/>
    <property type="match status" value="1"/>
</dbReference>
<evidence type="ECO:0000313" key="4">
    <source>
        <dbReference type="Proteomes" id="UP000216339"/>
    </source>
</evidence>
<reference evidence="3 4" key="1">
    <citation type="submission" date="2016-11" db="EMBL/GenBank/DDBJ databases">
        <title>Study of marine rhodopsin-containing bacteria.</title>
        <authorList>
            <person name="Yoshizawa S."/>
            <person name="Kumagai Y."/>
            <person name="Kogure K."/>
        </authorList>
    </citation>
    <scope>NUCLEOTIDE SEQUENCE [LARGE SCALE GENOMIC DNA]</scope>
    <source>
        <strain evidence="3 4">SAORIC-28</strain>
    </source>
</reference>
<dbReference type="InterPro" id="IPR036034">
    <property type="entry name" value="PDZ_sf"/>
</dbReference>
<feature type="transmembrane region" description="Helical" evidence="1">
    <location>
        <begin position="252"/>
        <end position="270"/>
    </location>
</feature>
<dbReference type="PANTHER" id="PTHR34220:SF7">
    <property type="entry name" value="SENSOR HISTIDINE KINASE YPDA"/>
    <property type="match status" value="1"/>
</dbReference>
<dbReference type="Pfam" id="PF13185">
    <property type="entry name" value="GAF_2"/>
    <property type="match status" value="1"/>
</dbReference>
<accession>A0A271J1Y3</accession>
<dbReference type="Gene3D" id="3.30.450.40">
    <property type="match status" value="1"/>
</dbReference>
<dbReference type="EMBL" id="MQWD01000001">
    <property type="protein sequence ID" value="PAP77317.1"/>
    <property type="molecule type" value="Genomic_DNA"/>
</dbReference>
<proteinExistence type="predicted"/>
<dbReference type="SMART" id="SM00065">
    <property type="entry name" value="GAF"/>
    <property type="match status" value="1"/>
</dbReference>
<feature type="domain" description="Histidine kinase" evidence="2">
    <location>
        <begin position="727"/>
        <end position="818"/>
    </location>
</feature>
<dbReference type="Gene3D" id="3.30.565.10">
    <property type="entry name" value="Histidine kinase-like ATPase, C-terminal domain"/>
    <property type="match status" value="1"/>
</dbReference>
<keyword evidence="4" id="KW-1185">Reference proteome</keyword>
<dbReference type="InterPro" id="IPR010559">
    <property type="entry name" value="Sig_transdc_His_kin_internal"/>
</dbReference>
<feature type="transmembrane region" description="Helical" evidence="1">
    <location>
        <begin position="388"/>
        <end position="409"/>
    </location>
</feature>
<evidence type="ECO:0000256" key="1">
    <source>
        <dbReference type="SAM" id="Phobius"/>
    </source>
</evidence>
<dbReference type="Pfam" id="PF06580">
    <property type="entry name" value="His_kinase"/>
    <property type="match status" value="1"/>
</dbReference>
<evidence type="ECO:0000313" key="3">
    <source>
        <dbReference type="EMBL" id="PAP77317.1"/>
    </source>
</evidence>
<comment type="caution">
    <text evidence="3">The sequence shown here is derived from an EMBL/GenBank/DDBJ whole genome shotgun (WGS) entry which is preliminary data.</text>
</comment>
<dbReference type="PROSITE" id="PS50109">
    <property type="entry name" value="HIS_KIN"/>
    <property type="match status" value="1"/>
</dbReference>
<dbReference type="Proteomes" id="UP000216339">
    <property type="component" value="Unassembled WGS sequence"/>
</dbReference>
<feature type="transmembrane region" description="Helical" evidence="1">
    <location>
        <begin position="180"/>
        <end position="201"/>
    </location>
</feature>
<keyword evidence="1" id="KW-0472">Membrane</keyword>
<feature type="transmembrane region" description="Helical" evidence="1">
    <location>
        <begin position="322"/>
        <end position="342"/>
    </location>
</feature>
<dbReference type="InterPro" id="IPR050640">
    <property type="entry name" value="Bact_2-comp_sensor_kinase"/>
</dbReference>
<dbReference type="InterPro" id="IPR036890">
    <property type="entry name" value="HATPase_C_sf"/>
</dbReference>
<gene>
    <name evidence="3" type="ORF">BSZ37_13175</name>
</gene>
<evidence type="ECO:0000259" key="2">
    <source>
        <dbReference type="PROSITE" id="PS50109"/>
    </source>
</evidence>
<organism evidence="3 4">
    <name type="scientific">Rubrivirga marina</name>
    <dbReference type="NCBI Taxonomy" id="1196024"/>
    <lineage>
        <taxon>Bacteria</taxon>
        <taxon>Pseudomonadati</taxon>
        <taxon>Rhodothermota</taxon>
        <taxon>Rhodothermia</taxon>
        <taxon>Rhodothermales</taxon>
        <taxon>Rubricoccaceae</taxon>
        <taxon>Rubrivirga</taxon>
    </lineage>
</organism>
<feature type="transmembrane region" description="Helical" evidence="1">
    <location>
        <begin position="213"/>
        <end position="232"/>
    </location>
</feature>
<dbReference type="SUPFAM" id="SSF50156">
    <property type="entry name" value="PDZ domain-like"/>
    <property type="match status" value="1"/>
</dbReference>
<dbReference type="InterPro" id="IPR003018">
    <property type="entry name" value="GAF"/>
</dbReference>
<dbReference type="Gene3D" id="2.30.42.10">
    <property type="match status" value="1"/>
</dbReference>
<feature type="transmembrane region" description="Helical" evidence="1">
    <location>
        <begin position="282"/>
        <end position="302"/>
    </location>
</feature>
<keyword evidence="1" id="KW-1133">Transmembrane helix</keyword>
<sequence length="819" mass="87578">MTRPSRQWLARGLALALAGLALLPLASLALSWAEYLRDVGLPLTQTTAPGYDGVRWADADGGVVAAYVLPRASASRAGIREGDRLEAIDYLEVRTSAEARTQIERATGAVLTYVLDRGGVEETTEVRIERYPTFLYPLSTSIWLATGWGFGVVAFFHLLAYLTVAPLAPRSPRARRSRRLIGAAFTWVGVNLVRWVWASLFGAPPADATLERVAFDILTLAALAGWITYPALLLDQSLRTRDAIVALGRSRWLLAVPAVVLGLGVLTATLTGHAGPLPADGFAVPILFYVCVYVAAATGLVAAQPPEALAEPGAAPQRWSRVGSALVCGVAVLGAGLVLTRLGPGPREAEVVTAWFVVAFQLLSLLPVALVSYATLRYGPFDALLLKGLTTVSMLALAFAVIVLGSALLDAVLPGGSHPLALGLLVVTLLLLAERAAPALRDSVQRAFRTRRQRARQRLDRFGDELGSFLDVDTLAEGAAAAIGEALGVRSAVVFLHAAHGTPDERWARATFRPEPPSFTQVELDRVWDRLRTEGRVWSRNEELNEADLPRGVSDRLARLGAALAVPVTTGRGTPVGLLVLGRKARRLAVYNTEDVAELRALAGQLALAVERLRLIDRERALIRQTSEAEMAALRAQINPHFLFNALNTVAALIRDTPDRAEATVEHLAALFRDVLNASGEALVPLRDELRLVRRYLHVEEARFGDALGVELEVEDGVEDTPVPAFAVQTLVENAVKHGVERKRGGGTVTVRARRAADGVEIAVEDTGAGLPPGGAVYGVGLSNVADRLRLLYGPSASLTVKPTPDGARATLLLPPPAP</sequence>
<feature type="transmembrane region" description="Helical" evidence="1">
    <location>
        <begin position="354"/>
        <end position="376"/>
    </location>
</feature>
<dbReference type="InterPro" id="IPR005467">
    <property type="entry name" value="His_kinase_dom"/>
</dbReference>
<dbReference type="Pfam" id="PF02518">
    <property type="entry name" value="HATPase_c"/>
    <property type="match status" value="1"/>
</dbReference>
<dbReference type="RefSeq" id="WP_095510987.1">
    <property type="nucleotide sequence ID" value="NZ_MQWD01000001.1"/>
</dbReference>
<name>A0A271J1Y3_9BACT</name>
<protein>
    <recommendedName>
        <fullName evidence="2">Histidine kinase domain-containing protein</fullName>
    </recommendedName>
</protein>
<dbReference type="GO" id="GO:0016020">
    <property type="term" value="C:membrane"/>
    <property type="evidence" value="ECO:0007669"/>
    <property type="project" value="InterPro"/>
</dbReference>
<dbReference type="SUPFAM" id="SSF55781">
    <property type="entry name" value="GAF domain-like"/>
    <property type="match status" value="1"/>
</dbReference>
<dbReference type="SMART" id="SM00387">
    <property type="entry name" value="HATPase_c"/>
    <property type="match status" value="1"/>
</dbReference>
<dbReference type="AlphaFoldDB" id="A0A271J1Y3"/>
<dbReference type="InterPro" id="IPR003594">
    <property type="entry name" value="HATPase_dom"/>
</dbReference>
<feature type="transmembrane region" description="Helical" evidence="1">
    <location>
        <begin position="142"/>
        <end position="168"/>
    </location>
</feature>
<keyword evidence="1" id="KW-0812">Transmembrane</keyword>